<dbReference type="AlphaFoldDB" id="A0A7W0I971"/>
<evidence type="ECO:0000256" key="1">
    <source>
        <dbReference type="SAM" id="MobiDB-lite"/>
    </source>
</evidence>
<protein>
    <submittedName>
        <fullName evidence="2">Uncharacterized protein</fullName>
    </submittedName>
</protein>
<dbReference type="RefSeq" id="WP_181658008.1">
    <property type="nucleotide sequence ID" value="NZ_JACEHE010000007.1"/>
</dbReference>
<dbReference type="Pfam" id="PF19457">
    <property type="entry name" value="DUF5994"/>
    <property type="match status" value="1"/>
</dbReference>
<gene>
    <name evidence="2" type="ORF">H1D24_14940</name>
</gene>
<evidence type="ECO:0000313" key="3">
    <source>
        <dbReference type="Proteomes" id="UP000545761"/>
    </source>
</evidence>
<name>A0A7W0I971_9ACTN</name>
<proteinExistence type="predicted"/>
<feature type="region of interest" description="Disordered" evidence="1">
    <location>
        <begin position="143"/>
        <end position="179"/>
    </location>
</feature>
<reference evidence="2 3" key="1">
    <citation type="submission" date="2020-07" db="EMBL/GenBank/DDBJ databases">
        <title>Streptomyces isolated from Indian soil.</title>
        <authorList>
            <person name="Mandal S."/>
            <person name="Maiti P.K."/>
        </authorList>
    </citation>
    <scope>NUCLEOTIDE SEQUENCE [LARGE SCALE GENOMIC DNA]</scope>
    <source>
        <strain evidence="2 3">PSKA28</strain>
    </source>
</reference>
<dbReference type="InterPro" id="IPR046036">
    <property type="entry name" value="DUF5994"/>
</dbReference>
<comment type="caution">
    <text evidence="2">The sequence shown here is derived from an EMBL/GenBank/DDBJ whole genome shotgun (WGS) entry which is preliminary data.</text>
</comment>
<dbReference type="EMBL" id="JACEHE010000007">
    <property type="protein sequence ID" value="MBA2947060.1"/>
    <property type="molecule type" value="Genomic_DNA"/>
</dbReference>
<sequence>MTATIERTIINECLPSQPVRLSLTPAGSVPGLLDGAWWPRSRDLSHELRALTDVLDARWGRITRVTVNPAHWPVIPRKVPVTGHTVHVGWFADEQDPNKLILLSYNSGRWDLLVVPPETGEAAAARLMSAAATPGALLTASSLMASEDTTRDAREALSGEEEWETDGGAASAAGTLSDS</sequence>
<organism evidence="2 3">
    <name type="scientific">Streptomyces himalayensis subsp. himalayensis</name>
    <dbReference type="NCBI Taxonomy" id="2756131"/>
    <lineage>
        <taxon>Bacteria</taxon>
        <taxon>Bacillati</taxon>
        <taxon>Actinomycetota</taxon>
        <taxon>Actinomycetes</taxon>
        <taxon>Kitasatosporales</taxon>
        <taxon>Streptomycetaceae</taxon>
        <taxon>Streptomyces</taxon>
        <taxon>Streptomyces himalayensis</taxon>
    </lineage>
</organism>
<accession>A0A7W0I971</accession>
<evidence type="ECO:0000313" key="2">
    <source>
        <dbReference type="EMBL" id="MBA2947060.1"/>
    </source>
</evidence>
<dbReference type="Proteomes" id="UP000545761">
    <property type="component" value="Unassembled WGS sequence"/>
</dbReference>
<feature type="compositionally biased region" description="Basic and acidic residues" evidence="1">
    <location>
        <begin position="148"/>
        <end position="157"/>
    </location>
</feature>